<keyword evidence="1" id="KW-1133">Transmembrane helix</keyword>
<dbReference type="AlphaFoldDB" id="A0A6N4QW24"/>
<evidence type="ECO:0000256" key="1">
    <source>
        <dbReference type="SAM" id="Phobius"/>
    </source>
</evidence>
<organism evidence="2 3">
    <name type="scientific">Leptospira yasudae</name>
    <dbReference type="NCBI Taxonomy" id="2202201"/>
    <lineage>
        <taxon>Bacteria</taxon>
        <taxon>Pseudomonadati</taxon>
        <taxon>Spirochaetota</taxon>
        <taxon>Spirochaetia</taxon>
        <taxon>Leptospirales</taxon>
        <taxon>Leptospiraceae</taxon>
        <taxon>Leptospira</taxon>
    </lineage>
</organism>
<sequence>MKSVIKRSAFFKGESLRQVVSETWIGLFLAILFVIFFAVTLQCKTQESKGTASSAETPRYLRLNYDVVYDTSEGITLYESGRLFARGLFYDFSINSSAHKFDRIRASSYTEDNQIDFKHILTADELGSLKNKQYQYFSMPNDSRASVLTGIHNGKYYIRWEWQKESFIFVFETLSKNDSGESPAALGKEFHENIRKGLRIF</sequence>
<dbReference type="Proteomes" id="UP000297613">
    <property type="component" value="Unassembled WGS sequence"/>
</dbReference>
<evidence type="ECO:0000313" key="3">
    <source>
        <dbReference type="Proteomes" id="UP000297613"/>
    </source>
</evidence>
<gene>
    <name evidence="2" type="ORF">EHQ83_19260</name>
</gene>
<accession>A0A6N4QW24</accession>
<evidence type="ECO:0000313" key="2">
    <source>
        <dbReference type="EMBL" id="TGL79059.1"/>
    </source>
</evidence>
<protein>
    <submittedName>
        <fullName evidence="2">Uncharacterized protein</fullName>
    </submittedName>
</protein>
<feature type="transmembrane region" description="Helical" evidence="1">
    <location>
        <begin position="21"/>
        <end position="41"/>
    </location>
</feature>
<reference evidence="2 3" key="1">
    <citation type="journal article" date="2019" name="PLoS Negl. Trop. Dis.">
        <title>Revisiting the worldwide diversity of Leptospira species in the environment.</title>
        <authorList>
            <person name="Vincent A.T."/>
            <person name="Schiettekatte O."/>
            <person name="Bourhy P."/>
            <person name="Veyrier F.J."/>
            <person name="Picardeau M."/>
        </authorList>
    </citation>
    <scope>NUCLEOTIDE SEQUENCE [LARGE SCALE GENOMIC DNA]</scope>
    <source>
        <strain evidence="2 3">201702445</strain>
    </source>
</reference>
<keyword evidence="1" id="KW-0812">Transmembrane</keyword>
<keyword evidence="1" id="KW-0472">Membrane</keyword>
<name>A0A6N4QW24_9LEPT</name>
<dbReference type="RefSeq" id="WP_135570329.1">
    <property type="nucleotide sequence ID" value="NZ_RQGK01000058.1"/>
</dbReference>
<dbReference type="EMBL" id="RQGM01000077">
    <property type="protein sequence ID" value="TGL79059.1"/>
    <property type="molecule type" value="Genomic_DNA"/>
</dbReference>
<comment type="caution">
    <text evidence="2">The sequence shown here is derived from an EMBL/GenBank/DDBJ whole genome shotgun (WGS) entry which is preliminary data.</text>
</comment>
<proteinExistence type="predicted"/>